<keyword evidence="6" id="KW-0648">Protein biosynthesis</keyword>
<dbReference type="InterPro" id="IPR004364">
    <property type="entry name" value="Aa-tRNA-synt_II"/>
</dbReference>
<dbReference type="InterPro" id="IPR006195">
    <property type="entry name" value="aa-tRNA-synth_II"/>
</dbReference>
<dbReference type="NCBIfam" id="TIGR00457">
    <property type="entry name" value="asnS"/>
    <property type="match status" value="1"/>
</dbReference>
<evidence type="ECO:0000256" key="2">
    <source>
        <dbReference type="ARBA" id="ARBA00012816"/>
    </source>
</evidence>
<dbReference type="GO" id="GO:0005524">
    <property type="term" value="F:ATP binding"/>
    <property type="evidence" value="ECO:0007669"/>
    <property type="project" value="UniProtKB-KW"/>
</dbReference>
<dbReference type="OrthoDB" id="43906at2759"/>
<dbReference type="EMBL" id="BDGX01000016">
    <property type="protein sequence ID" value="GAV49493.1"/>
    <property type="molecule type" value="Genomic_DNA"/>
</dbReference>
<dbReference type="SUPFAM" id="SSF50249">
    <property type="entry name" value="Nucleic acid-binding proteins"/>
    <property type="match status" value="1"/>
</dbReference>
<evidence type="ECO:0000313" key="11">
    <source>
        <dbReference type="EMBL" id="GAV49493.1"/>
    </source>
</evidence>
<dbReference type="GO" id="GO:0003676">
    <property type="term" value="F:nucleic acid binding"/>
    <property type="evidence" value="ECO:0007669"/>
    <property type="project" value="InterPro"/>
</dbReference>
<comment type="caution">
    <text evidence="11">The sequence shown here is derived from an EMBL/GenBank/DDBJ whole genome shotgun (WGS) entry which is preliminary data.</text>
</comment>
<dbReference type="InterPro" id="IPR012340">
    <property type="entry name" value="NA-bd_OB-fold"/>
</dbReference>
<dbReference type="CDD" id="cd00776">
    <property type="entry name" value="AsxRS_core"/>
    <property type="match status" value="1"/>
</dbReference>
<dbReference type="PRINTS" id="PR01042">
    <property type="entry name" value="TRNASYNTHASP"/>
</dbReference>
<feature type="domain" description="Aminoacyl-transfer RNA synthetases class-II family profile" evidence="10">
    <location>
        <begin position="140"/>
        <end position="452"/>
    </location>
</feature>
<dbReference type="eggNOG" id="KOG0554">
    <property type="taxonomic scope" value="Eukaryota"/>
</dbReference>
<evidence type="ECO:0000256" key="4">
    <source>
        <dbReference type="ARBA" id="ARBA00022741"/>
    </source>
</evidence>
<evidence type="ECO:0000256" key="1">
    <source>
        <dbReference type="ARBA" id="ARBA00008226"/>
    </source>
</evidence>
<dbReference type="InterPro" id="IPR002312">
    <property type="entry name" value="Asp/Asn-tRNA-synth_IIb"/>
</dbReference>
<dbReference type="PANTHER" id="PTHR22594">
    <property type="entry name" value="ASPARTYL/LYSYL-TRNA SYNTHETASE"/>
    <property type="match status" value="1"/>
</dbReference>
<dbReference type="PROSITE" id="PS50862">
    <property type="entry name" value="AA_TRNA_LIGASE_II"/>
    <property type="match status" value="1"/>
</dbReference>
<evidence type="ECO:0000256" key="3">
    <source>
        <dbReference type="ARBA" id="ARBA00022598"/>
    </source>
</evidence>
<dbReference type="Pfam" id="PF01336">
    <property type="entry name" value="tRNA_anti-codon"/>
    <property type="match status" value="1"/>
</dbReference>
<evidence type="ECO:0000256" key="7">
    <source>
        <dbReference type="ARBA" id="ARBA00023146"/>
    </source>
</evidence>
<name>A0A1Q3A1I0_ZYGRO</name>
<dbReference type="EC" id="6.1.1.22" evidence="2"/>
<dbReference type="PANTHER" id="PTHR22594:SF34">
    <property type="entry name" value="ASPARAGINE--TRNA LIGASE, MITOCHONDRIAL-RELATED"/>
    <property type="match status" value="1"/>
</dbReference>
<evidence type="ECO:0000256" key="9">
    <source>
        <dbReference type="ARBA" id="ARBA00068798"/>
    </source>
</evidence>
<keyword evidence="5" id="KW-0067">ATP-binding</keyword>
<sequence>MFRGYHTIRALYDSGPQKFVDVNGWIQSIRQLKRIAFIDLRDGTSTKSLKIAVPLCDQSLIESVKNLKTGQCISISQAQWVPTPQREQPFELKVGNALKDIQILGNVTSQYPLQKKSHSLSFLRTLPHLKHRSNYLGSLLRFRSHVENTFIQFFAQNGFTKVTPPLITSSDCEGGGELFEVDGSNDYFGRSAYLTVSAQLHLEALSLALNRCYTLSPSFRAEKSDTNRHLCEFWMLEAEWCFVRDVNELTYFTQNLLKSVIKSCYDNRNELIPQIIPQESDQFSTIIQRWENLLKNDNWPSITYTEAIKILREQHSNVKPFPNYEPQWGLALQSEHEKWLAGEYFQSPVFVTDYPKDCKAFYMKHNDDGQTVACFDLLVPGMGEIVGGSVREDDYIKLVKEMDRRQMNHNGDLDWYAALRQEGSAPHGGFGLGVERLVSYLYGNHNIRDAIPFHRAATGTIEL</sequence>
<comment type="similarity">
    <text evidence="1">Belongs to the class-II aminoacyl-tRNA synthetase family.</text>
</comment>
<organism evidence="11 12">
    <name type="scientific">Zygosaccharomyces rouxii</name>
    <dbReference type="NCBI Taxonomy" id="4956"/>
    <lineage>
        <taxon>Eukaryota</taxon>
        <taxon>Fungi</taxon>
        <taxon>Dikarya</taxon>
        <taxon>Ascomycota</taxon>
        <taxon>Saccharomycotina</taxon>
        <taxon>Saccharomycetes</taxon>
        <taxon>Saccharomycetales</taxon>
        <taxon>Saccharomycetaceae</taxon>
        <taxon>Zygosaccharomyces</taxon>
    </lineage>
</organism>
<dbReference type="Gene3D" id="2.40.50.140">
    <property type="entry name" value="Nucleic acid-binding proteins"/>
    <property type="match status" value="1"/>
</dbReference>
<dbReference type="GO" id="GO:0005739">
    <property type="term" value="C:mitochondrion"/>
    <property type="evidence" value="ECO:0007669"/>
    <property type="project" value="TreeGrafter"/>
</dbReference>
<protein>
    <recommendedName>
        <fullName evidence="9">Asparagine--tRNA ligase, mitochondrial</fullName>
        <ecNumber evidence="2">6.1.1.22</ecNumber>
    </recommendedName>
    <alternativeName>
        <fullName evidence="8">Asparaginyl-tRNA synthetase</fullName>
    </alternativeName>
</protein>
<dbReference type="Pfam" id="PF00152">
    <property type="entry name" value="tRNA-synt_2"/>
    <property type="match status" value="1"/>
</dbReference>
<dbReference type="NCBIfam" id="NF003037">
    <property type="entry name" value="PRK03932.1"/>
    <property type="match status" value="1"/>
</dbReference>
<proteinExistence type="inferred from homology"/>
<keyword evidence="7" id="KW-0030">Aminoacyl-tRNA synthetase</keyword>
<dbReference type="InterPro" id="IPR004365">
    <property type="entry name" value="NA-bd_OB_tRNA"/>
</dbReference>
<keyword evidence="3" id="KW-0436">Ligase</keyword>
<evidence type="ECO:0000259" key="10">
    <source>
        <dbReference type="PROSITE" id="PS50862"/>
    </source>
</evidence>
<evidence type="ECO:0000313" key="12">
    <source>
        <dbReference type="Proteomes" id="UP000187013"/>
    </source>
</evidence>
<dbReference type="CDD" id="cd04318">
    <property type="entry name" value="EcAsnRS_like_N"/>
    <property type="match status" value="1"/>
</dbReference>
<gene>
    <name evidence="11" type="ORF">ZYGR_0P01370</name>
</gene>
<evidence type="ECO:0000256" key="8">
    <source>
        <dbReference type="ARBA" id="ARBA00029886"/>
    </source>
</evidence>
<dbReference type="GO" id="GO:0006421">
    <property type="term" value="P:asparaginyl-tRNA aminoacylation"/>
    <property type="evidence" value="ECO:0007669"/>
    <property type="project" value="InterPro"/>
</dbReference>
<dbReference type="Gene3D" id="3.30.930.10">
    <property type="entry name" value="Bira Bifunctional Protein, Domain 2"/>
    <property type="match status" value="1"/>
</dbReference>
<keyword evidence="4" id="KW-0547">Nucleotide-binding</keyword>
<dbReference type="InterPro" id="IPR004522">
    <property type="entry name" value="Asn-tRNA-ligase"/>
</dbReference>
<evidence type="ECO:0000256" key="5">
    <source>
        <dbReference type="ARBA" id="ARBA00022840"/>
    </source>
</evidence>
<dbReference type="FunFam" id="3.30.930.10:FF:000016">
    <property type="entry name" value="Asparagine--tRNA ligase"/>
    <property type="match status" value="1"/>
</dbReference>
<dbReference type="SUPFAM" id="SSF55681">
    <property type="entry name" value="Class II aaRS and biotin synthetases"/>
    <property type="match status" value="1"/>
</dbReference>
<dbReference type="AlphaFoldDB" id="A0A1Q3A1I0"/>
<reference evidence="11 12" key="1">
    <citation type="submission" date="2016-08" db="EMBL/GenBank/DDBJ databases">
        <title>Draft genome sequence of allopolyploid Zygosaccharomyces rouxii.</title>
        <authorList>
            <person name="Watanabe J."/>
            <person name="Uehara K."/>
            <person name="Mogi Y."/>
            <person name="Tsukioka Y."/>
        </authorList>
    </citation>
    <scope>NUCLEOTIDE SEQUENCE [LARGE SCALE GENOMIC DNA]</scope>
    <source>
        <strain evidence="11 12">NBRC 110957</strain>
    </source>
</reference>
<dbReference type="InterPro" id="IPR045864">
    <property type="entry name" value="aa-tRNA-synth_II/BPL/LPL"/>
</dbReference>
<dbReference type="GO" id="GO:0004816">
    <property type="term" value="F:asparagine-tRNA ligase activity"/>
    <property type="evidence" value="ECO:0007669"/>
    <property type="project" value="UniProtKB-EC"/>
</dbReference>
<dbReference type="Proteomes" id="UP000187013">
    <property type="component" value="Unassembled WGS sequence"/>
</dbReference>
<evidence type="ECO:0000256" key="6">
    <source>
        <dbReference type="ARBA" id="ARBA00022917"/>
    </source>
</evidence>
<accession>A0A1Q3A1I0</accession>